<evidence type="ECO:0000256" key="6">
    <source>
        <dbReference type="ARBA" id="ARBA00023316"/>
    </source>
</evidence>
<keyword evidence="6 7" id="KW-0961">Cell wall biogenesis/degradation</keyword>
<dbReference type="Pfam" id="PF02618">
    <property type="entry name" value="YceG"/>
    <property type="match status" value="1"/>
</dbReference>
<dbReference type="HAMAP" id="MF_02065">
    <property type="entry name" value="MltG"/>
    <property type="match status" value="1"/>
</dbReference>
<dbReference type="NCBIfam" id="TIGR00247">
    <property type="entry name" value="endolytic transglycosylase MltG"/>
    <property type="match status" value="1"/>
</dbReference>
<reference evidence="9 10" key="1">
    <citation type="submission" date="2018-03" db="EMBL/GenBank/DDBJ databases">
        <title>Aquarubrobacter algicola gen. nov., sp. nov., a novel actinobacterium isolated from shallow eutrophic lake during the end of cyanobacterial harmful algal blooms.</title>
        <authorList>
            <person name="Chun S.J."/>
        </authorList>
    </citation>
    <scope>NUCLEOTIDE SEQUENCE [LARGE SCALE GENOMIC DNA]</scope>
    <source>
        <strain evidence="9 10">Seoho-28</strain>
    </source>
</reference>
<evidence type="ECO:0000313" key="9">
    <source>
        <dbReference type="EMBL" id="PTL56153.1"/>
    </source>
</evidence>
<dbReference type="AlphaFoldDB" id="A0A2T4UEE0"/>
<feature type="compositionally biased region" description="Low complexity" evidence="8">
    <location>
        <begin position="229"/>
        <end position="252"/>
    </location>
</feature>
<evidence type="ECO:0000256" key="2">
    <source>
        <dbReference type="ARBA" id="ARBA00022692"/>
    </source>
</evidence>
<dbReference type="OrthoDB" id="9814591at2"/>
<evidence type="ECO:0000256" key="1">
    <source>
        <dbReference type="ARBA" id="ARBA00022475"/>
    </source>
</evidence>
<keyword evidence="3 7" id="KW-1133">Transmembrane helix</keyword>
<evidence type="ECO:0000313" key="10">
    <source>
        <dbReference type="Proteomes" id="UP000240739"/>
    </source>
</evidence>
<feature type="compositionally biased region" description="Gly residues" evidence="8">
    <location>
        <begin position="1"/>
        <end position="14"/>
    </location>
</feature>
<dbReference type="PANTHER" id="PTHR30518">
    <property type="entry name" value="ENDOLYTIC MUREIN TRANSGLYCOSYLASE"/>
    <property type="match status" value="1"/>
</dbReference>
<dbReference type="GO" id="GO:0071555">
    <property type="term" value="P:cell wall organization"/>
    <property type="evidence" value="ECO:0007669"/>
    <property type="project" value="UniProtKB-KW"/>
</dbReference>
<dbReference type="Proteomes" id="UP000240739">
    <property type="component" value="Unassembled WGS sequence"/>
</dbReference>
<evidence type="ECO:0000256" key="3">
    <source>
        <dbReference type="ARBA" id="ARBA00022989"/>
    </source>
</evidence>
<comment type="catalytic activity">
    <reaction evidence="7">
        <text>a peptidoglycan chain = a peptidoglycan chain with N-acetyl-1,6-anhydromuramyl-[peptide] at the reducing end + a peptidoglycan chain with N-acetylglucosamine at the non-reducing end.</text>
        <dbReference type="EC" id="4.2.2.29"/>
    </reaction>
</comment>
<dbReference type="Gene3D" id="3.30.1490.480">
    <property type="entry name" value="Endolytic murein transglycosylase"/>
    <property type="match status" value="1"/>
</dbReference>
<dbReference type="GO" id="GO:0008932">
    <property type="term" value="F:lytic endotransglycosylase activity"/>
    <property type="evidence" value="ECO:0007669"/>
    <property type="project" value="UniProtKB-UniRule"/>
</dbReference>
<dbReference type="RefSeq" id="WP_107569872.1">
    <property type="nucleotide sequence ID" value="NZ_PYYB01000002.1"/>
</dbReference>
<feature type="compositionally biased region" description="Pro residues" evidence="8">
    <location>
        <begin position="114"/>
        <end position="129"/>
    </location>
</feature>
<gene>
    <name evidence="7 9" type="primary">mltG</name>
    <name evidence="9" type="ORF">C7Y72_14260</name>
</gene>
<protein>
    <recommendedName>
        <fullName evidence="7">Endolytic murein transglycosylase</fullName>
        <ecNumber evidence="7">4.2.2.29</ecNumber>
    </recommendedName>
    <alternativeName>
        <fullName evidence="7">Peptidoglycan lytic transglycosylase</fullName>
    </alternativeName>
    <alternativeName>
        <fullName evidence="7">Peptidoglycan polymerization terminase</fullName>
    </alternativeName>
</protein>
<dbReference type="InterPro" id="IPR003770">
    <property type="entry name" value="MLTG-like"/>
</dbReference>
<evidence type="ECO:0000256" key="5">
    <source>
        <dbReference type="ARBA" id="ARBA00023239"/>
    </source>
</evidence>
<comment type="similarity">
    <text evidence="7">Belongs to the transglycosylase MltG family.</text>
</comment>
<dbReference type="EMBL" id="PYYB01000002">
    <property type="protein sequence ID" value="PTL56153.1"/>
    <property type="molecule type" value="Genomic_DNA"/>
</dbReference>
<feature type="compositionally biased region" description="Pro residues" evidence="8">
    <location>
        <begin position="61"/>
        <end position="76"/>
    </location>
</feature>
<name>A0A2T4UEE0_9ACTN</name>
<keyword evidence="5 7" id="KW-0456">Lyase</keyword>
<feature type="compositionally biased region" description="Low complexity" evidence="8">
    <location>
        <begin position="77"/>
        <end position="89"/>
    </location>
</feature>
<sequence>MGLFGGKGDTGGGPRDAHERERARLEREVRRAERAGERPAADVLARLAELDGASARAAAPAPEPPVAEPTAPPVADPVPAAEVPPTAAPQADWFDGADTPAPAAPPVAREQREPTPPPVPEPAVPPAPEPTARREPEPVEWAQDTGTWDVPDRAPVADGPEPTFGRDEPAPPMTPEPAPIAPARRRSSVPPPPRRPQRIFTDEHDALPASARYADEDDDAPVGVRRVSEAQAAAAAGTPGAPARPARPAGAPAAAFRRPRRLAVRLVGVVLLLVIGAGAWFANALWQPFAGDGGDRVTVRIPEGASASEIGDLLAERGVVDSGFFFSLRARMSGDRDKLRAATFTTLREGMTYEAALAELTKPVPVVRTITVTVPEGRSRRETVPIIRESGLRGGYLNATKKVDGFSPRRLYGAPSGVRDLEGFLFPATYELRKGANVKDLVVKQLEAFQEQFATLDLRAARAKNLSAYDVLIIASMIEREAALDKERSLISGVIYNRLKQGIPLGIDATIRFRLNQWTQPLKVSELNIDSDYNTRTRQGLPPGPIGNPGIKSLRAAAKPAKTKALYYVVKPCGNGAHAFSATDAEFQEDVAAYNRERDKRGGRDPSRC</sequence>
<comment type="subcellular location">
    <subcellularLocation>
        <location evidence="7">Cell membrane</location>
        <topology evidence="7">Single-pass membrane protein</topology>
    </subcellularLocation>
</comment>
<feature type="region of interest" description="Disordered" evidence="8">
    <location>
        <begin position="1"/>
        <end position="252"/>
    </location>
</feature>
<feature type="compositionally biased region" description="Pro residues" evidence="8">
    <location>
        <begin position="170"/>
        <end position="180"/>
    </location>
</feature>
<evidence type="ECO:0000256" key="7">
    <source>
        <dbReference type="HAMAP-Rule" id="MF_02065"/>
    </source>
</evidence>
<keyword evidence="1 7" id="KW-1003">Cell membrane</keyword>
<keyword evidence="10" id="KW-1185">Reference proteome</keyword>
<keyword evidence="2 7" id="KW-0812">Transmembrane</keyword>
<proteinExistence type="inferred from homology"/>
<dbReference type="GO" id="GO:0005886">
    <property type="term" value="C:plasma membrane"/>
    <property type="evidence" value="ECO:0007669"/>
    <property type="project" value="UniProtKB-SubCell"/>
</dbReference>
<feature type="transmembrane region" description="Helical" evidence="7">
    <location>
        <begin position="262"/>
        <end position="282"/>
    </location>
</feature>
<accession>A0A2T4UEE0</accession>
<feature type="site" description="Important for catalytic activity" evidence="7">
    <location>
        <position position="481"/>
    </location>
</feature>
<organism evidence="9 10">
    <name type="scientific">Paraconexibacter algicola</name>
    <dbReference type="NCBI Taxonomy" id="2133960"/>
    <lineage>
        <taxon>Bacteria</taxon>
        <taxon>Bacillati</taxon>
        <taxon>Actinomycetota</taxon>
        <taxon>Thermoleophilia</taxon>
        <taxon>Solirubrobacterales</taxon>
        <taxon>Paraconexibacteraceae</taxon>
        <taxon>Paraconexibacter</taxon>
    </lineage>
</organism>
<comment type="caution">
    <text evidence="9">The sequence shown here is derived from an EMBL/GenBank/DDBJ whole genome shotgun (WGS) entry which is preliminary data.</text>
</comment>
<evidence type="ECO:0000256" key="8">
    <source>
        <dbReference type="SAM" id="MobiDB-lite"/>
    </source>
</evidence>
<dbReference type="PANTHER" id="PTHR30518:SF2">
    <property type="entry name" value="ENDOLYTIC MUREIN TRANSGLYCOSYLASE"/>
    <property type="match status" value="1"/>
</dbReference>
<keyword evidence="4 7" id="KW-0472">Membrane</keyword>
<dbReference type="EC" id="4.2.2.29" evidence="7"/>
<feature type="compositionally biased region" description="Basic and acidic residues" evidence="8">
    <location>
        <begin position="15"/>
        <end position="40"/>
    </location>
</feature>
<comment type="function">
    <text evidence="7">Functions as a peptidoglycan terminase that cleaves nascent peptidoglycan strands endolytically to terminate their elongation.</text>
</comment>
<dbReference type="GO" id="GO:0009252">
    <property type="term" value="P:peptidoglycan biosynthetic process"/>
    <property type="evidence" value="ECO:0007669"/>
    <property type="project" value="UniProtKB-UniRule"/>
</dbReference>
<evidence type="ECO:0000256" key="4">
    <source>
        <dbReference type="ARBA" id="ARBA00023136"/>
    </source>
</evidence>